<dbReference type="CDD" id="cd00093">
    <property type="entry name" value="HTH_XRE"/>
    <property type="match status" value="1"/>
</dbReference>
<dbReference type="PROSITE" id="PS50943">
    <property type="entry name" value="HTH_CROC1"/>
    <property type="match status" value="1"/>
</dbReference>
<name>A0ABW7E8Z1_STRRO</name>
<comment type="caution">
    <text evidence="2">The sequence shown here is derived from an EMBL/GenBank/DDBJ whole genome shotgun (WGS) entry which is preliminary data.</text>
</comment>
<protein>
    <submittedName>
        <fullName evidence="2">Helix-turn-helix domain-containing protein</fullName>
    </submittedName>
</protein>
<dbReference type="Pfam" id="PF13560">
    <property type="entry name" value="HTH_31"/>
    <property type="match status" value="1"/>
</dbReference>
<sequence length="55" mass="6081">MADAQSEAGRIGEVIRQARVLQRRSQKDVATALGYHQSKVSRLESGRGTEDVRVL</sequence>
<dbReference type="SUPFAM" id="SSF47413">
    <property type="entry name" value="lambda repressor-like DNA-binding domains"/>
    <property type="match status" value="1"/>
</dbReference>
<feature type="domain" description="HTH cro/C1-type" evidence="1">
    <location>
        <begin position="15"/>
        <end position="47"/>
    </location>
</feature>
<reference evidence="2 3" key="1">
    <citation type="submission" date="2024-10" db="EMBL/GenBank/DDBJ databases">
        <title>Draft genome assembly of a novel steroid transforming actinomycete isolated from African clawed frog Xenopus laevis.</title>
        <authorList>
            <person name="Bragin E."/>
            <person name="Kollerov V."/>
            <person name="Donova M.V."/>
        </authorList>
    </citation>
    <scope>NUCLEOTIDE SEQUENCE [LARGE SCALE GENOMIC DNA]</scope>
    <source>
        <strain evidence="2 3">MTOC-St3</strain>
    </source>
</reference>
<dbReference type="Gene3D" id="1.10.260.40">
    <property type="entry name" value="lambda repressor-like DNA-binding domains"/>
    <property type="match status" value="1"/>
</dbReference>
<dbReference type="Proteomes" id="UP001605990">
    <property type="component" value="Unassembled WGS sequence"/>
</dbReference>
<evidence type="ECO:0000313" key="3">
    <source>
        <dbReference type="Proteomes" id="UP001605990"/>
    </source>
</evidence>
<feature type="non-terminal residue" evidence="2">
    <location>
        <position position="55"/>
    </location>
</feature>
<organism evidence="2 3">
    <name type="scientific">Streptomyces rochei</name>
    <name type="common">Streptomyces parvullus</name>
    <dbReference type="NCBI Taxonomy" id="1928"/>
    <lineage>
        <taxon>Bacteria</taxon>
        <taxon>Bacillati</taxon>
        <taxon>Actinomycetota</taxon>
        <taxon>Actinomycetes</taxon>
        <taxon>Kitasatosporales</taxon>
        <taxon>Streptomycetaceae</taxon>
        <taxon>Streptomyces</taxon>
        <taxon>Streptomyces rochei group</taxon>
    </lineage>
</organism>
<accession>A0ABW7E8Z1</accession>
<evidence type="ECO:0000313" key="2">
    <source>
        <dbReference type="EMBL" id="MFG6299614.1"/>
    </source>
</evidence>
<proteinExistence type="predicted"/>
<gene>
    <name evidence="2" type="ORF">ACGU38_30185</name>
</gene>
<dbReference type="RefSeq" id="WP_394395473.1">
    <property type="nucleotide sequence ID" value="NZ_JBIENY010000433.1"/>
</dbReference>
<dbReference type="InterPro" id="IPR010982">
    <property type="entry name" value="Lambda_DNA-bd_dom_sf"/>
</dbReference>
<dbReference type="EMBL" id="JBIENY010000433">
    <property type="protein sequence ID" value="MFG6299614.1"/>
    <property type="molecule type" value="Genomic_DNA"/>
</dbReference>
<dbReference type="InterPro" id="IPR001387">
    <property type="entry name" value="Cro/C1-type_HTH"/>
</dbReference>
<evidence type="ECO:0000259" key="1">
    <source>
        <dbReference type="PROSITE" id="PS50943"/>
    </source>
</evidence>
<keyword evidence="3" id="KW-1185">Reference proteome</keyword>